<dbReference type="EMBL" id="CP127363">
    <property type="protein sequence ID" value="WIY50548.1"/>
    <property type="molecule type" value="Genomic_DNA"/>
</dbReference>
<gene>
    <name evidence="1" type="ORF">QRO08_08270</name>
</gene>
<evidence type="ECO:0000313" key="2">
    <source>
        <dbReference type="Proteomes" id="UP001242732"/>
    </source>
</evidence>
<dbReference type="PANTHER" id="PTHR46656:SF3">
    <property type="entry name" value="PUTATIVE-RELATED"/>
    <property type="match status" value="1"/>
</dbReference>
<proteinExistence type="predicted"/>
<accession>A0ABY9AUM5</accession>
<organism evidence="1 2">
    <name type="scientific">Paracidovorax citrulli</name>
    <name type="common">Acidovorax citrulli</name>
    <dbReference type="NCBI Taxonomy" id="80869"/>
    <lineage>
        <taxon>Bacteria</taxon>
        <taxon>Pseudomonadati</taxon>
        <taxon>Pseudomonadota</taxon>
        <taxon>Betaproteobacteria</taxon>
        <taxon>Burkholderiales</taxon>
        <taxon>Comamonadaceae</taxon>
        <taxon>Paracidovorax</taxon>
    </lineage>
</organism>
<dbReference type="GeneID" id="79791890"/>
<evidence type="ECO:0000313" key="1">
    <source>
        <dbReference type="EMBL" id="WIY50548.1"/>
    </source>
</evidence>
<reference evidence="1 2" key="1">
    <citation type="submission" date="2023-06" db="EMBL/GenBank/DDBJ databases">
        <authorList>
            <person name="Ham H."/>
            <person name="Park D.S."/>
        </authorList>
    </citation>
    <scope>NUCLEOTIDE SEQUENCE [LARGE SCALE GENOMIC DNA]</scope>
    <source>
        <strain evidence="1 2">KACC 17005</strain>
    </source>
</reference>
<sequence length="394" mass="43152">MRGLRYISPADTTGYAVAAKAYLRALAGAGMPLQWTPLRCPGARYQPVAADQVAEDDLRPLAHRPLDYDTVLLHTVPEYYPEWIAPERAAGRRVVGYTVWELQRLPAHWPALLNQLDAVIVPCRWNVPVLRNGGVTVPIHVVPHLSQFAAGAADAAGHAALLRRLGGPQVLQGRFVFYGIGMWTERKGMERLLRTYLDTFTSADPVALVLKTSSRDLTRWNRRWRSGWRRQHPRASLSAAALAAGYSAPASWHVIDDDHLADGEMRALHAVGDAFVSLARTEGWGLGAFDAALSGRPVVMTGHGGQTDFLPPALACLLDHRMVPAHEPLWARGYSRRDAWAEPDAAQAGRCMRALAADPAAARARGARLANHVRTEFAAERVLAALRVALERPA</sequence>
<dbReference type="RefSeq" id="WP_011795190.1">
    <property type="nucleotide sequence ID" value="NZ_CP023687.1"/>
</dbReference>
<dbReference type="Gene3D" id="3.40.50.2000">
    <property type="entry name" value="Glycogen Phosphorylase B"/>
    <property type="match status" value="1"/>
</dbReference>
<name>A0ABY9AUM5_PARCI</name>
<protein>
    <submittedName>
        <fullName evidence="1">Glycosyltransferase</fullName>
    </submittedName>
</protein>
<dbReference type="Proteomes" id="UP001242732">
    <property type="component" value="Chromosome"/>
</dbReference>
<dbReference type="SUPFAM" id="SSF53756">
    <property type="entry name" value="UDP-Glycosyltransferase/glycogen phosphorylase"/>
    <property type="match status" value="1"/>
</dbReference>
<keyword evidence="2" id="KW-1185">Reference proteome</keyword>
<dbReference type="PANTHER" id="PTHR46656">
    <property type="entry name" value="PUTATIVE-RELATED"/>
    <property type="match status" value="1"/>
</dbReference>